<comment type="subcellular location">
    <subcellularLocation>
        <location evidence="1">Nucleus</location>
    </subcellularLocation>
</comment>
<evidence type="ECO:0000256" key="3">
    <source>
        <dbReference type="ARBA" id="ARBA00023125"/>
    </source>
</evidence>
<evidence type="ECO:0000256" key="1">
    <source>
        <dbReference type="ARBA" id="ARBA00004123"/>
    </source>
</evidence>
<keyword evidence="2" id="KW-0805">Transcription regulation</keyword>
<protein>
    <recommendedName>
        <fullName evidence="8">BZIP domain-containing protein</fullName>
    </recommendedName>
</protein>
<evidence type="ECO:0000256" key="4">
    <source>
        <dbReference type="ARBA" id="ARBA00023163"/>
    </source>
</evidence>
<dbReference type="SUPFAM" id="SSF57959">
    <property type="entry name" value="Leucine zipper domain"/>
    <property type="match status" value="1"/>
</dbReference>
<feature type="domain" description="BZIP" evidence="8">
    <location>
        <begin position="197"/>
        <end position="254"/>
    </location>
</feature>
<keyword evidence="3" id="KW-0238">DNA-binding</keyword>
<keyword evidence="5" id="KW-0539">Nucleus</keyword>
<evidence type="ECO:0000259" key="8">
    <source>
        <dbReference type="PROSITE" id="PS50217"/>
    </source>
</evidence>
<dbReference type="PANTHER" id="PTHR13044:SF38">
    <property type="entry name" value="BZIP DOMAIN-CONTAINING PROTEIN"/>
    <property type="match status" value="1"/>
</dbReference>
<evidence type="ECO:0000256" key="2">
    <source>
        <dbReference type="ARBA" id="ARBA00023015"/>
    </source>
</evidence>
<dbReference type="InterPro" id="IPR046347">
    <property type="entry name" value="bZIP_sf"/>
</dbReference>
<feature type="region of interest" description="Disordered" evidence="7">
    <location>
        <begin position="95"/>
        <end position="134"/>
    </location>
</feature>
<feature type="compositionally biased region" description="Polar residues" evidence="7">
    <location>
        <begin position="121"/>
        <end position="131"/>
    </location>
</feature>
<feature type="compositionally biased region" description="Low complexity" evidence="7">
    <location>
        <begin position="98"/>
        <end position="107"/>
    </location>
</feature>
<accession>A0ABR4G4M4</accession>
<feature type="coiled-coil region" evidence="6">
    <location>
        <begin position="215"/>
        <end position="242"/>
    </location>
</feature>
<keyword evidence="6" id="KW-0175">Coiled coil</keyword>
<dbReference type="InterPro" id="IPR004827">
    <property type="entry name" value="bZIP"/>
</dbReference>
<dbReference type="Pfam" id="PF00170">
    <property type="entry name" value="bZIP_1"/>
    <property type="match status" value="1"/>
</dbReference>
<gene>
    <name evidence="9" type="ORF">BJX66DRAFT_214482</name>
</gene>
<evidence type="ECO:0000313" key="9">
    <source>
        <dbReference type="EMBL" id="KAL2793975.1"/>
    </source>
</evidence>
<evidence type="ECO:0000256" key="6">
    <source>
        <dbReference type="SAM" id="Coils"/>
    </source>
</evidence>
<dbReference type="PROSITE" id="PS50217">
    <property type="entry name" value="BZIP"/>
    <property type="match status" value="1"/>
</dbReference>
<evidence type="ECO:0000313" key="10">
    <source>
        <dbReference type="Proteomes" id="UP001610563"/>
    </source>
</evidence>
<dbReference type="SMART" id="SM00338">
    <property type="entry name" value="BRLZ"/>
    <property type="match status" value="1"/>
</dbReference>
<dbReference type="EMBL" id="JBFTWV010000050">
    <property type="protein sequence ID" value="KAL2793975.1"/>
    <property type="molecule type" value="Genomic_DNA"/>
</dbReference>
<comment type="caution">
    <text evidence="9">The sequence shown here is derived from an EMBL/GenBank/DDBJ whole genome shotgun (WGS) entry which is preliminary data.</text>
</comment>
<evidence type="ECO:0000256" key="7">
    <source>
        <dbReference type="SAM" id="MobiDB-lite"/>
    </source>
</evidence>
<feature type="region of interest" description="Disordered" evidence="7">
    <location>
        <begin position="1"/>
        <end position="33"/>
    </location>
</feature>
<dbReference type="PANTHER" id="PTHR13044">
    <property type="entry name" value="ACTIVATING TRANSCRIPTION FACTOR ATF 4/5"/>
    <property type="match status" value="1"/>
</dbReference>
<dbReference type="Proteomes" id="UP001610563">
    <property type="component" value="Unassembled WGS sequence"/>
</dbReference>
<dbReference type="Gene3D" id="3.30.160.60">
    <property type="entry name" value="Classic Zinc Finger"/>
    <property type="match status" value="1"/>
</dbReference>
<keyword evidence="4" id="KW-0804">Transcription</keyword>
<sequence length="261" mass="28383">MPQTQQHHLQLKHLPKPTTKPATHSPQEPDLDLDYDYDDIDIFQPGLTPGLTWIDLPVAARSAATGADSGISDLSVRDAFDILDISLPDPVVWTPYESSSPSSTPAPLQQHQDAATAGALSRSSSPSTTKATDFPSDSAFQFINAVPVATGTGTGMTITGTPEPGPEPRIRSNLLLLPKPTVASPPMSTAHDTSVAKPRGVSKRQLNTEAARRYRQRKVDRMNKLEEELELIKKERGELRMNVSKLAGETEGLKRFLDVKT</sequence>
<reference evidence="9 10" key="1">
    <citation type="submission" date="2024-07" db="EMBL/GenBank/DDBJ databases">
        <title>Section-level genome sequencing and comparative genomics of Aspergillus sections Usti and Cavernicolus.</title>
        <authorList>
            <consortium name="Lawrence Berkeley National Laboratory"/>
            <person name="Nybo J.L."/>
            <person name="Vesth T.C."/>
            <person name="Theobald S."/>
            <person name="Frisvad J.C."/>
            <person name="Larsen T.O."/>
            <person name="Kjaerboelling I."/>
            <person name="Rothschild-Mancinelli K."/>
            <person name="Lyhne E.K."/>
            <person name="Kogle M.E."/>
            <person name="Barry K."/>
            <person name="Clum A."/>
            <person name="Na H."/>
            <person name="Ledsgaard L."/>
            <person name="Lin J."/>
            <person name="Lipzen A."/>
            <person name="Kuo A."/>
            <person name="Riley R."/>
            <person name="Mondo S."/>
            <person name="Labutti K."/>
            <person name="Haridas S."/>
            <person name="Pangalinan J."/>
            <person name="Salamov A.A."/>
            <person name="Simmons B.A."/>
            <person name="Magnuson J.K."/>
            <person name="Chen J."/>
            <person name="Drula E."/>
            <person name="Henrissat B."/>
            <person name="Wiebenga A."/>
            <person name="Lubbers R.J."/>
            <person name="Gomes A.C."/>
            <person name="Makela M.R."/>
            <person name="Stajich J."/>
            <person name="Grigoriev I.V."/>
            <person name="Mortensen U.H."/>
            <person name="De Vries R.P."/>
            <person name="Baker S.E."/>
            <person name="Andersen M.R."/>
        </authorList>
    </citation>
    <scope>NUCLEOTIDE SEQUENCE [LARGE SCALE GENOMIC DNA]</scope>
    <source>
        <strain evidence="9 10">CBS 209.92</strain>
    </source>
</reference>
<evidence type="ECO:0000256" key="5">
    <source>
        <dbReference type="ARBA" id="ARBA00023242"/>
    </source>
</evidence>
<keyword evidence="10" id="KW-1185">Reference proteome</keyword>
<proteinExistence type="predicted"/>
<organism evidence="9 10">
    <name type="scientific">Aspergillus keveii</name>
    <dbReference type="NCBI Taxonomy" id="714993"/>
    <lineage>
        <taxon>Eukaryota</taxon>
        <taxon>Fungi</taxon>
        <taxon>Dikarya</taxon>
        <taxon>Ascomycota</taxon>
        <taxon>Pezizomycotina</taxon>
        <taxon>Eurotiomycetes</taxon>
        <taxon>Eurotiomycetidae</taxon>
        <taxon>Eurotiales</taxon>
        <taxon>Aspergillaceae</taxon>
        <taxon>Aspergillus</taxon>
        <taxon>Aspergillus subgen. Nidulantes</taxon>
    </lineage>
</organism>
<name>A0ABR4G4M4_9EURO</name>